<protein>
    <submittedName>
        <fullName evidence="5">Putative secreted chitin/cellulose-binding protein</fullName>
    </submittedName>
</protein>
<dbReference type="Pfam" id="PF03067">
    <property type="entry name" value="LPMO_10"/>
    <property type="match status" value="1"/>
</dbReference>
<feature type="compositionally biased region" description="Low complexity" evidence="2">
    <location>
        <begin position="271"/>
        <end position="297"/>
    </location>
</feature>
<evidence type="ECO:0000313" key="5">
    <source>
        <dbReference type="EMBL" id="ELS57455.1"/>
    </source>
</evidence>
<dbReference type="CDD" id="cd21177">
    <property type="entry name" value="LPMO_AA10"/>
    <property type="match status" value="1"/>
</dbReference>
<evidence type="ECO:0000256" key="2">
    <source>
        <dbReference type="SAM" id="MobiDB-lite"/>
    </source>
</evidence>
<dbReference type="Gene3D" id="2.70.50.50">
    <property type="entry name" value="chitin-binding protein cbp21"/>
    <property type="match status" value="1"/>
</dbReference>
<accession>L8PLS9</accession>
<keyword evidence="3" id="KW-0812">Transmembrane</keyword>
<feature type="region of interest" description="Disordered" evidence="2">
    <location>
        <begin position="243"/>
        <end position="314"/>
    </location>
</feature>
<keyword evidence="1" id="KW-0732">Signal</keyword>
<dbReference type="Proteomes" id="UP000011205">
    <property type="component" value="Unassembled WGS sequence"/>
</dbReference>
<dbReference type="InterPro" id="IPR051024">
    <property type="entry name" value="GlcNAc_Chitin_IntDeg"/>
</dbReference>
<dbReference type="SUPFAM" id="SSF81296">
    <property type="entry name" value="E set domains"/>
    <property type="match status" value="1"/>
</dbReference>
<feature type="domain" description="Chitin-binding type-4" evidence="4">
    <location>
        <begin position="59"/>
        <end position="236"/>
    </location>
</feature>
<dbReference type="EMBL" id="AMLP01000055">
    <property type="protein sequence ID" value="ELS57455.1"/>
    <property type="molecule type" value="Genomic_DNA"/>
</dbReference>
<dbReference type="InterPro" id="IPR014756">
    <property type="entry name" value="Ig_E-set"/>
</dbReference>
<dbReference type="PANTHER" id="PTHR34823">
    <property type="entry name" value="GLCNAC-BINDING PROTEIN A"/>
    <property type="match status" value="1"/>
</dbReference>
<sequence>MVNAPGRLPVLDEDLPTPAEETFRMSWMPWTRSHRTALAAASLTPLLLTVWAAGPARAHGAPADPVSRVYACSPDGGGTSGSAACRAAVASNGAPFTAWDNLRIANVNGRDRQTVPDGQLCSGGLPAYRGLDLARADWPSTRLTPGATLTMRYVSTIPHSGTFRLYLTKPGYDPTKPLSWSDLPEQPFAEVTDPTLTDGAYRIRAKLPSDRAGRHVLYTIWQNSSTPDTYYSCSDVVFPAGGSGGAEESGGGSTASATASAGRDDSRTAGGPSPASRPRTAASPTTPPAAGAATTRTQDGPAPDSTPVASTGGTGVSPSAPVLAGGAAAVLVLTGGAALALRLRRR</sequence>
<keyword evidence="3" id="KW-1133">Transmembrane helix</keyword>
<name>L8PLS9_STRVR</name>
<dbReference type="PANTHER" id="PTHR34823:SF1">
    <property type="entry name" value="CHITIN-BINDING TYPE-4 DOMAIN-CONTAINING PROTEIN"/>
    <property type="match status" value="1"/>
</dbReference>
<evidence type="ECO:0000259" key="4">
    <source>
        <dbReference type="Pfam" id="PF03067"/>
    </source>
</evidence>
<dbReference type="InterPro" id="IPR004302">
    <property type="entry name" value="Cellulose/chitin-bd_N"/>
</dbReference>
<evidence type="ECO:0000256" key="1">
    <source>
        <dbReference type="ARBA" id="ARBA00022729"/>
    </source>
</evidence>
<dbReference type="AlphaFoldDB" id="L8PLS9"/>
<feature type="transmembrane region" description="Helical" evidence="3">
    <location>
        <begin position="322"/>
        <end position="341"/>
    </location>
</feature>
<gene>
    <name evidence="5" type="ORF">STVIR_1595</name>
</gene>
<proteinExistence type="predicted"/>
<dbReference type="PATRIC" id="fig|1160705.3.peg.1591"/>
<keyword evidence="3" id="KW-0472">Membrane</keyword>
<organism evidence="5 6">
    <name type="scientific">Streptomyces viridochromogenes Tue57</name>
    <dbReference type="NCBI Taxonomy" id="1160705"/>
    <lineage>
        <taxon>Bacteria</taxon>
        <taxon>Bacillati</taxon>
        <taxon>Actinomycetota</taxon>
        <taxon>Actinomycetes</taxon>
        <taxon>Kitasatosporales</taxon>
        <taxon>Streptomycetaceae</taxon>
        <taxon>Streptomyces</taxon>
    </lineage>
</organism>
<evidence type="ECO:0000256" key="3">
    <source>
        <dbReference type="SAM" id="Phobius"/>
    </source>
</evidence>
<reference evidence="5 6" key="1">
    <citation type="journal article" date="2013" name="Genome Announc.">
        <title>Draft Genome Sequence of Streptomyces viridochromogenes Strain Tu57, Producer of Avilamycin.</title>
        <authorList>
            <person name="Gruning B.A."/>
            <person name="Erxleben A."/>
            <person name="Hahnlein A."/>
            <person name="Gunther S."/>
        </authorList>
    </citation>
    <scope>NUCLEOTIDE SEQUENCE [LARGE SCALE GENOMIC DNA]</scope>
    <source>
        <strain evidence="5 6">Tue57</strain>
    </source>
</reference>
<feature type="compositionally biased region" description="Gly residues" evidence="2">
    <location>
        <begin position="243"/>
        <end position="253"/>
    </location>
</feature>
<evidence type="ECO:0000313" key="6">
    <source>
        <dbReference type="Proteomes" id="UP000011205"/>
    </source>
</evidence>
<comment type="caution">
    <text evidence="5">The sequence shown here is derived from an EMBL/GenBank/DDBJ whole genome shotgun (WGS) entry which is preliminary data.</text>
</comment>